<feature type="transmembrane region" description="Helical" evidence="5">
    <location>
        <begin position="54"/>
        <end position="73"/>
    </location>
</feature>
<comment type="subcellular location">
    <subcellularLocation>
        <location evidence="1">Membrane</location>
        <topology evidence="1">Multi-pass membrane protein</topology>
    </subcellularLocation>
</comment>
<feature type="domain" description="Major facilitator superfamily (MFS) profile" evidence="6">
    <location>
        <begin position="1"/>
        <end position="384"/>
    </location>
</feature>
<feature type="transmembrane region" description="Helical" evidence="5">
    <location>
        <begin position="268"/>
        <end position="288"/>
    </location>
</feature>
<keyword evidence="8" id="KW-1185">Reference proteome</keyword>
<dbReference type="Proteomes" id="UP000019804">
    <property type="component" value="Unassembled WGS sequence"/>
</dbReference>
<reference evidence="8" key="1">
    <citation type="journal article" date="2014" name="Nat. Commun.">
        <title>Genomic adaptations of the halophilic Dead Sea filamentous fungus Eurotium rubrum.</title>
        <authorList>
            <person name="Kis-Papo T."/>
            <person name="Weig A.R."/>
            <person name="Riley R."/>
            <person name="Persoh D."/>
            <person name="Salamov A."/>
            <person name="Sun H."/>
            <person name="Lipzen A."/>
            <person name="Wasser S.P."/>
            <person name="Rambold G."/>
            <person name="Grigoriev I.V."/>
            <person name="Nevo E."/>
        </authorList>
    </citation>
    <scope>NUCLEOTIDE SEQUENCE [LARGE SCALE GENOMIC DNA]</scope>
    <source>
        <strain evidence="8">CBS 135680</strain>
    </source>
</reference>
<dbReference type="InterPro" id="IPR011701">
    <property type="entry name" value="MFS"/>
</dbReference>
<dbReference type="GO" id="GO:0022857">
    <property type="term" value="F:transmembrane transporter activity"/>
    <property type="evidence" value="ECO:0007669"/>
    <property type="project" value="InterPro"/>
</dbReference>
<dbReference type="Gene3D" id="1.20.1250.20">
    <property type="entry name" value="MFS general substrate transporter like domains"/>
    <property type="match status" value="1"/>
</dbReference>
<sequence length="396" mass="44090">MDAELDLLSMTATIGLSFFILGIGLGPLLTSPLTSWILFMIWNITTAVSRNIQTVLIARILAGFAGGIFLSVFGGTVKDVFPLDQIQIPMTLVSSAPFIGPCLGPLIEGFISYNADWRWNFYFVIIWSACLLLGIIFFVPETYHPIRLKAKARIIHKKTGDERYKAPIETAHTASSNALVFSLLRPFQLLFLELMCLALDLYSSILLGMLYLFFQSFPLLFKITYGFNLWQVGLTFLGMAFGMIVAATSTPLWHRLRERLVNIHEKEIPAVAGSVLVSIGLFWFGWTIYSDVHWIVPIMGFAIFGYGMLLVFTGILTFIVDAYPQYAASALAGNGFARCSLAAVLPLFGNQVSTGLSFHWATNLLAFLSVIMIPLPWLFIKYGKKLRAKSRFALSC</sequence>
<accession>A0A017S604</accession>
<dbReference type="InterPro" id="IPR036259">
    <property type="entry name" value="MFS_trans_sf"/>
</dbReference>
<evidence type="ECO:0000256" key="4">
    <source>
        <dbReference type="ARBA" id="ARBA00023136"/>
    </source>
</evidence>
<dbReference type="GeneID" id="63701777"/>
<dbReference type="SUPFAM" id="SSF103473">
    <property type="entry name" value="MFS general substrate transporter"/>
    <property type="match status" value="1"/>
</dbReference>
<dbReference type="RefSeq" id="XP_040635250.1">
    <property type="nucleotide sequence ID" value="XM_040786653.1"/>
</dbReference>
<evidence type="ECO:0000256" key="2">
    <source>
        <dbReference type="ARBA" id="ARBA00022692"/>
    </source>
</evidence>
<evidence type="ECO:0000256" key="5">
    <source>
        <dbReference type="SAM" id="Phobius"/>
    </source>
</evidence>
<feature type="transmembrane region" description="Helical" evidence="5">
    <location>
        <begin position="12"/>
        <end position="42"/>
    </location>
</feature>
<evidence type="ECO:0000313" key="7">
    <source>
        <dbReference type="EMBL" id="EYE91560.1"/>
    </source>
</evidence>
<protein>
    <submittedName>
        <fullName evidence="7">Bicyclomycin resistance protein</fullName>
    </submittedName>
</protein>
<dbReference type="PANTHER" id="PTHR23502">
    <property type="entry name" value="MAJOR FACILITATOR SUPERFAMILY"/>
    <property type="match status" value="1"/>
</dbReference>
<proteinExistence type="predicted"/>
<evidence type="ECO:0000256" key="3">
    <source>
        <dbReference type="ARBA" id="ARBA00022989"/>
    </source>
</evidence>
<feature type="transmembrane region" description="Helical" evidence="5">
    <location>
        <begin position="119"/>
        <end position="139"/>
    </location>
</feature>
<evidence type="ECO:0000259" key="6">
    <source>
        <dbReference type="PROSITE" id="PS50850"/>
    </source>
</evidence>
<name>A0A017S604_ASPRC</name>
<dbReference type="STRING" id="1388766.A0A017S604"/>
<keyword evidence="2 5" id="KW-0812">Transmembrane</keyword>
<dbReference type="Pfam" id="PF07690">
    <property type="entry name" value="MFS_1"/>
    <property type="match status" value="1"/>
</dbReference>
<gene>
    <name evidence="7" type="ORF">EURHEDRAFT_518262</name>
</gene>
<keyword evidence="3 5" id="KW-1133">Transmembrane helix</keyword>
<evidence type="ECO:0000313" key="8">
    <source>
        <dbReference type="Proteomes" id="UP000019804"/>
    </source>
</evidence>
<evidence type="ECO:0000256" key="1">
    <source>
        <dbReference type="ARBA" id="ARBA00004141"/>
    </source>
</evidence>
<dbReference type="HOGENOM" id="CLU_008455_11_5_1"/>
<keyword evidence="4 5" id="KW-0472">Membrane</keyword>
<dbReference type="PROSITE" id="PS50850">
    <property type="entry name" value="MFS"/>
    <property type="match status" value="1"/>
</dbReference>
<feature type="transmembrane region" description="Helical" evidence="5">
    <location>
        <begin position="234"/>
        <end position="256"/>
    </location>
</feature>
<dbReference type="AlphaFoldDB" id="A0A017S604"/>
<feature type="transmembrane region" description="Helical" evidence="5">
    <location>
        <begin position="360"/>
        <end position="380"/>
    </location>
</feature>
<dbReference type="PANTHER" id="PTHR23502:SF7">
    <property type="entry name" value="DRUG_PROTON ANTIPORTER YHK8-RELATED"/>
    <property type="match status" value="1"/>
</dbReference>
<dbReference type="EMBL" id="KK088443">
    <property type="protein sequence ID" value="EYE91560.1"/>
    <property type="molecule type" value="Genomic_DNA"/>
</dbReference>
<organism evidence="7 8">
    <name type="scientific">Aspergillus ruber (strain CBS 135680)</name>
    <dbReference type="NCBI Taxonomy" id="1388766"/>
    <lineage>
        <taxon>Eukaryota</taxon>
        <taxon>Fungi</taxon>
        <taxon>Dikarya</taxon>
        <taxon>Ascomycota</taxon>
        <taxon>Pezizomycotina</taxon>
        <taxon>Eurotiomycetes</taxon>
        <taxon>Eurotiomycetidae</taxon>
        <taxon>Eurotiales</taxon>
        <taxon>Aspergillaceae</taxon>
        <taxon>Aspergillus</taxon>
        <taxon>Aspergillus subgen. Aspergillus</taxon>
    </lineage>
</organism>
<feature type="transmembrane region" description="Helical" evidence="5">
    <location>
        <begin position="294"/>
        <end position="319"/>
    </location>
</feature>
<dbReference type="GO" id="GO:0005886">
    <property type="term" value="C:plasma membrane"/>
    <property type="evidence" value="ECO:0007669"/>
    <property type="project" value="TreeGrafter"/>
</dbReference>
<dbReference type="OrthoDB" id="3561359at2759"/>
<dbReference type="InterPro" id="IPR020846">
    <property type="entry name" value="MFS_dom"/>
</dbReference>
<feature type="transmembrane region" description="Helical" evidence="5">
    <location>
        <begin position="189"/>
        <end position="214"/>
    </location>
</feature>